<evidence type="ECO:0000313" key="2">
    <source>
        <dbReference type="EMBL" id="USG63621.1"/>
    </source>
</evidence>
<accession>A0ABY4W8V8</accession>
<dbReference type="RefSeq" id="WP_251870702.1">
    <property type="nucleotide sequence ID" value="NZ_CP098755.1"/>
</dbReference>
<feature type="coiled-coil region" evidence="1">
    <location>
        <begin position="41"/>
        <end position="82"/>
    </location>
</feature>
<dbReference type="Pfam" id="PF11382">
    <property type="entry name" value="MctB"/>
    <property type="match status" value="1"/>
</dbReference>
<sequence length="185" mass="20774">MIPFRHHLISLAAVFLSLGIGILLGGMAGQPWFSVSEKEVLSKMESRYQQALKSNSELKQQMNRLQSEIEKNKAEAAHLMAARYTGSMEGNKLYLWHSADVSIAPLKRLLKQTGAVVVPYGSGITPLDGPLLVLAVTQPEWLHNLPENSRWLFVDQIPETIAQQWALLEQLQNLMTELKAEREKS</sequence>
<keyword evidence="3" id="KW-1185">Reference proteome</keyword>
<evidence type="ECO:0000256" key="1">
    <source>
        <dbReference type="SAM" id="Coils"/>
    </source>
</evidence>
<proteinExistence type="predicted"/>
<keyword evidence="1" id="KW-0175">Coiled coil</keyword>
<dbReference type="EMBL" id="CP098755">
    <property type="protein sequence ID" value="USG63621.1"/>
    <property type="molecule type" value="Genomic_DNA"/>
</dbReference>
<reference evidence="2" key="1">
    <citation type="submission" date="2022-06" db="EMBL/GenBank/DDBJ databases">
        <title>Genome sequencing of Brevibacillus sp. BB3-R1.</title>
        <authorList>
            <person name="Heo J."/>
            <person name="Lee D."/>
            <person name="Won M."/>
            <person name="Han B.-H."/>
            <person name="Hong S.-B."/>
            <person name="Kwon S.-W."/>
        </authorList>
    </citation>
    <scope>NUCLEOTIDE SEQUENCE</scope>
    <source>
        <strain evidence="2">BB3-R1</strain>
    </source>
</reference>
<protein>
    <submittedName>
        <fullName evidence="2">Copper transporter</fullName>
    </submittedName>
</protein>
<gene>
    <name evidence="2" type="ORF">NDK47_15710</name>
</gene>
<evidence type="ECO:0000313" key="3">
    <source>
        <dbReference type="Proteomes" id="UP001056500"/>
    </source>
</evidence>
<name>A0ABY4W8V8_9BACL</name>
<dbReference type="InterPro" id="IPR021522">
    <property type="entry name" value="MctB"/>
</dbReference>
<dbReference type="Proteomes" id="UP001056500">
    <property type="component" value="Chromosome"/>
</dbReference>
<organism evidence="2 3">
    <name type="scientific">Brevibacillus ruminantium</name>
    <dbReference type="NCBI Taxonomy" id="2950604"/>
    <lineage>
        <taxon>Bacteria</taxon>
        <taxon>Bacillati</taxon>
        <taxon>Bacillota</taxon>
        <taxon>Bacilli</taxon>
        <taxon>Bacillales</taxon>
        <taxon>Paenibacillaceae</taxon>
        <taxon>Brevibacillus</taxon>
    </lineage>
</organism>